<reference evidence="2" key="1">
    <citation type="submission" date="2015-09" db="EMBL/GenBank/DDBJ databases">
        <authorList>
            <person name="Shao Z."/>
            <person name="Wang L."/>
        </authorList>
    </citation>
    <scope>NUCLEOTIDE SEQUENCE [LARGE SCALE GENOMIC DNA]</scope>
    <source>
        <strain evidence="2">F13-1</strain>
    </source>
</reference>
<organism evidence="1 2">
    <name type="scientific">Zobellella denitrificans</name>
    <dbReference type="NCBI Taxonomy" id="347534"/>
    <lineage>
        <taxon>Bacteria</taxon>
        <taxon>Pseudomonadati</taxon>
        <taxon>Pseudomonadota</taxon>
        <taxon>Gammaproteobacteria</taxon>
        <taxon>Aeromonadales</taxon>
        <taxon>Aeromonadaceae</taxon>
        <taxon>Zobellella</taxon>
    </lineage>
</organism>
<evidence type="ECO:0000313" key="1">
    <source>
        <dbReference type="EMBL" id="ATG73638.1"/>
    </source>
</evidence>
<dbReference type="EMBL" id="CP012621">
    <property type="protein sequence ID" value="ATG73638.1"/>
    <property type="molecule type" value="Genomic_DNA"/>
</dbReference>
<name>A0A291HNI7_9GAMM</name>
<gene>
    <name evidence="1" type="ORF">AN401_07020</name>
</gene>
<dbReference type="Proteomes" id="UP000217763">
    <property type="component" value="Chromosome"/>
</dbReference>
<accession>A0A291HNI7</accession>
<dbReference type="KEGG" id="zdf:AN401_07020"/>
<proteinExistence type="predicted"/>
<protein>
    <submittedName>
        <fullName evidence="1">Uncharacterized protein</fullName>
    </submittedName>
</protein>
<keyword evidence="2" id="KW-1185">Reference proteome</keyword>
<dbReference type="RefSeq" id="WP_096778909.1">
    <property type="nucleotide sequence ID" value="NZ_CP012621.1"/>
</dbReference>
<sequence>MRHWLYKMTMDVMGSAVDFLRPAEPEPFDDSGNPLSIDWDGNARLNLDHPEVQAAIKQHIDQLKNRR</sequence>
<evidence type="ECO:0000313" key="2">
    <source>
        <dbReference type="Proteomes" id="UP000217763"/>
    </source>
</evidence>
<dbReference type="AlphaFoldDB" id="A0A291HNI7"/>